<accession>A0A6J4LY01</accession>
<reference evidence="1" key="1">
    <citation type="submission" date="2020-02" db="EMBL/GenBank/DDBJ databases">
        <authorList>
            <person name="Meier V. D."/>
        </authorList>
    </citation>
    <scope>NUCLEOTIDE SEQUENCE</scope>
    <source>
        <strain evidence="1">AVDCRST_MAG11</strain>
    </source>
</reference>
<gene>
    <name evidence="1" type="ORF">AVDCRST_MAG11-3186</name>
</gene>
<name>A0A6J4LY01_9BACT</name>
<organism evidence="1">
    <name type="scientific">uncultured Gemmatimonadaceae bacterium</name>
    <dbReference type="NCBI Taxonomy" id="246130"/>
    <lineage>
        <taxon>Bacteria</taxon>
        <taxon>Pseudomonadati</taxon>
        <taxon>Gemmatimonadota</taxon>
        <taxon>Gemmatimonadia</taxon>
        <taxon>Gemmatimonadales</taxon>
        <taxon>Gemmatimonadaceae</taxon>
        <taxon>environmental samples</taxon>
    </lineage>
</organism>
<dbReference type="AlphaFoldDB" id="A0A6J4LY01"/>
<evidence type="ECO:0000313" key="1">
    <source>
        <dbReference type="EMBL" id="CAA9345147.1"/>
    </source>
</evidence>
<sequence length="94" mass="9668">MNAGFGARLAAPPDFAAVLAPPLAAAFFAGAAFFADAVLFFAAAFLAGVDFFAAPADFLAVAIRALLGDEAGCQRLQGAATIKRRNYTRTRGAQ</sequence>
<dbReference type="EMBL" id="CADCTU010000694">
    <property type="protein sequence ID" value="CAA9345147.1"/>
    <property type="molecule type" value="Genomic_DNA"/>
</dbReference>
<protein>
    <submittedName>
        <fullName evidence="1">Uncharacterized protein</fullName>
    </submittedName>
</protein>
<proteinExistence type="predicted"/>